<dbReference type="GO" id="GO:0009898">
    <property type="term" value="C:cytoplasmic side of plasma membrane"/>
    <property type="evidence" value="ECO:0007669"/>
    <property type="project" value="TreeGrafter"/>
</dbReference>
<comment type="subcellular location">
    <subcellularLocation>
        <location evidence="1">Endosome</location>
    </subcellularLocation>
</comment>
<accession>D2VWV9</accession>
<dbReference type="GO" id="GO:0006900">
    <property type="term" value="P:vesicle budding from membrane"/>
    <property type="evidence" value="ECO:0007669"/>
    <property type="project" value="TreeGrafter"/>
</dbReference>
<evidence type="ECO:0000313" key="6">
    <source>
        <dbReference type="EMBL" id="EFC38695.1"/>
    </source>
</evidence>
<dbReference type="GO" id="GO:0032511">
    <property type="term" value="P:late endosome to vacuole transport via multivesicular body sorting pathway"/>
    <property type="evidence" value="ECO:0007669"/>
    <property type="project" value="TreeGrafter"/>
</dbReference>
<name>D2VWV9_NAEGR</name>
<dbReference type="InParanoid" id="D2VWV9"/>
<dbReference type="eggNOG" id="KOG1656">
    <property type="taxonomic scope" value="Eukaryota"/>
</dbReference>
<dbReference type="AlphaFoldDB" id="D2VWV9"/>
<keyword evidence="4" id="KW-0175">Coiled coil</keyword>
<dbReference type="Pfam" id="PF03357">
    <property type="entry name" value="Snf7"/>
    <property type="match status" value="1"/>
</dbReference>
<evidence type="ECO:0000256" key="1">
    <source>
        <dbReference type="ARBA" id="ARBA00004177"/>
    </source>
</evidence>
<reference evidence="6 7" key="1">
    <citation type="journal article" date="2010" name="Cell">
        <title>The genome of Naegleria gruberi illuminates early eukaryotic versatility.</title>
        <authorList>
            <person name="Fritz-Laylin L.K."/>
            <person name="Prochnik S.E."/>
            <person name="Ginger M.L."/>
            <person name="Dacks J.B."/>
            <person name="Carpenter M.L."/>
            <person name="Field M.C."/>
            <person name="Kuo A."/>
            <person name="Paredez A."/>
            <person name="Chapman J."/>
            <person name="Pham J."/>
            <person name="Shu S."/>
            <person name="Neupane R."/>
            <person name="Cipriano M."/>
            <person name="Mancuso J."/>
            <person name="Tu H."/>
            <person name="Salamov A."/>
            <person name="Lindquist E."/>
            <person name="Shapiro H."/>
            <person name="Lucas S."/>
            <person name="Grigoriev I.V."/>
            <person name="Cande W.Z."/>
            <person name="Fulton C."/>
            <person name="Rokhsar D.S."/>
            <person name="Dawson S.C."/>
        </authorList>
    </citation>
    <scope>NUCLEOTIDE SEQUENCE [LARGE SCALE GENOMIC DNA]</scope>
    <source>
        <strain evidence="6 7">NEG-M</strain>
    </source>
</reference>
<dbReference type="GO" id="GO:0005771">
    <property type="term" value="C:multivesicular body"/>
    <property type="evidence" value="ECO:0007669"/>
    <property type="project" value="TreeGrafter"/>
</dbReference>
<dbReference type="PANTHER" id="PTHR22761">
    <property type="entry name" value="CHARGED MULTIVESICULAR BODY PROTEIN"/>
    <property type="match status" value="1"/>
</dbReference>
<dbReference type="STRING" id="5762.D2VWV9"/>
<dbReference type="KEGG" id="ngr:NAEGRDRAFT_81519"/>
<dbReference type="InterPro" id="IPR005024">
    <property type="entry name" value="Snf7_fam"/>
</dbReference>
<evidence type="ECO:0000256" key="5">
    <source>
        <dbReference type="SAM" id="MobiDB-lite"/>
    </source>
</evidence>
<dbReference type="OrthoDB" id="5592979at2759"/>
<organism evidence="7">
    <name type="scientific">Naegleria gruberi</name>
    <name type="common">Amoeba</name>
    <dbReference type="NCBI Taxonomy" id="5762"/>
    <lineage>
        <taxon>Eukaryota</taxon>
        <taxon>Discoba</taxon>
        <taxon>Heterolobosea</taxon>
        <taxon>Tetramitia</taxon>
        <taxon>Eutetramitia</taxon>
        <taxon>Vahlkampfiidae</taxon>
        <taxon>Naegleria</taxon>
    </lineage>
</organism>
<keyword evidence="7" id="KW-1185">Reference proteome</keyword>
<feature type="region of interest" description="Disordered" evidence="5">
    <location>
        <begin position="196"/>
        <end position="226"/>
    </location>
</feature>
<evidence type="ECO:0000256" key="2">
    <source>
        <dbReference type="ARBA" id="ARBA00006190"/>
    </source>
</evidence>
<comment type="similarity">
    <text evidence="2">Belongs to the SNF7 family.</text>
</comment>
<dbReference type="RefSeq" id="XP_002671439.1">
    <property type="nucleotide sequence ID" value="XM_002671393.1"/>
</dbReference>
<dbReference type="GeneID" id="8858590"/>
<gene>
    <name evidence="6" type="ORF">NAEGRDRAFT_81519</name>
</gene>
<dbReference type="Gene3D" id="1.10.287.1060">
    <property type="entry name" value="ESAT-6-like"/>
    <property type="match status" value="1"/>
</dbReference>
<dbReference type="PANTHER" id="PTHR22761:SF10">
    <property type="entry name" value="GH13992P"/>
    <property type="match status" value="1"/>
</dbReference>
<dbReference type="GO" id="GO:0000815">
    <property type="term" value="C:ESCRT III complex"/>
    <property type="evidence" value="ECO:0007669"/>
    <property type="project" value="TreeGrafter"/>
</dbReference>
<protein>
    <submittedName>
        <fullName evidence="6">Predicted protein</fullName>
    </submittedName>
</protein>
<dbReference type="VEuPathDB" id="AmoebaDB:NAEGRDRAFT_81519"/>
<dbReference type="OMA" id="TAHNDMD"/>
<proteinExistence type="inferred from homology"/>
<keyword evidence="3" id="KW-0967">Endosome</keyword>
<evidence type="ECO:0000313" key="7">
    <source>
        <dbReference type="Proteomes" id="UP000006671"/>
    </source>
</evidence>
<dbReference type="Gene3D" id="6.10.250.1710">
    <property type="match status" value="1"/>
</dbReference>
<dbReference type="EMBL" id="GG738905">
    <property type="protein sequence ID" value="EFC38695.1"/>
    <property type="molecule type" value="Genomic_DNA"/>
</dbReference>
<dbReference type="Proteomes" id="UP000006671">
    <property type="component" value="Unassembled WGS sequence"/>
</dbReference>
<sequence length="226" mass="25686">MVWGLGWLLGNGKEKKEVKADTHEPEHNKSINNIHETIGTLEKREMALLKKSEEEEAKARKFLQENNRTAAANCIKKKKQYQTQIQRLQGQKQNLETTLLTLEDSVTNVETLKAQKQASDAIKKVYNGMKTEDIEDIMDDIRDTMDDVNQIGDALAQNVGPVFDEGELLDELEQLESDAHEEEMAKIKLPKEKVTKDKDTTLPVASKKQVDPEEAELEKELEALMN</sequence>
<evidence type="ECO:0000256" key="3">
    <source>
        <dbReference type="ARBA" id="ARBA00022753"/>
    </source>
</evidence>
<evidence type="ECO:0000256" key="4">
    <source>
        <dbReference type="SAM" id="Coils"/>
    </source>
</evidence>
<feature type="coiled-coil region" evidence="4">
    <location>
        <begin position="71"/>
        <end position="105"/>
    </location>
</feature>